<keyword evidence="3 15" id="KW-0813">Transport</keyword>
<feature type="transmembrane region" description="Helical" evidence="15">
    <location>
        <begin position="956"/>
        <end position="972"/>
    </location>
</feature>
<evidence type="ECO:0000256" key="1">
    <source>
        <dbReference type="ARBA" id="ARBA00004141"/>
    </source>
</evidence>
<sequence>MGRGCAGENGGKRKKKNLDELKKEVALDDHKIDVEDLSKRYGVDLLRGLTNARAAEILARDGTNALTPPPTTPEWVKFCRQLFGGFSILLWIGAILCFLAYSIQVATEDEPPNDNLYLGVVLAAVVIITGCFSYFQEAKSSRIMDSFKKMVPQQALVIREGEKMQINAELVVQGDLVEIKGGDRIPADLRVISSSGCKVGEGCWAQPWGAWRPQWDYSTTTVVGTARGIVIATGDRTVMGRIATLASELEVRQTPINIEIEHFIHIITGVAVFLGMSFFILSLILGYTWLEAVIFLIGIIVANVPEGLLATVTVCLTLTAKRMAKKNCLVKNLEAVETLGSTSTICSDKTGTLTQNRMTVAHMWFDNQIHEADTTEDHSGLGFDRSSATWTALSRVAGLCNRAVFKAGQEHLTIQMRDTAGDASESALLKCVEAQCGSVRDLRARNPKVAEIPFNSTNKYQISIHEAEDDPSGHILVMKGAPERILDRCSTIMIHGQEYPLDEYWREAFQNAYLDLGGLGERVLGFCHLNMSSSQFPRGFTFDCDNTNFPTEQLCFLGLISMIDPPRAAVPDAVGKCRSAGIKVIMVTGDHPITAKAIAKGVGIISEGNETVDDIAERLNIPLSQVNPRDAKACVVHGSDLKEMSSEYLDDLLRNHTEIVFARTSPQQKLIIVEGCQRQGAIVAVTGDGVNDSPALKKADIGVAMGIAGSDVSKQAADMILLDDNFASIVTGVEEGRLIFDNLKKSIAYTLTSNIPEISPFLLFIIASVPLPLGTVTILCIDLGTDMVPAISLAYESAESDIMKRQPRNPKSDNLVNERLISMAYGQIGMIQALGGFFTYFVILAENGFLPQTLVGIRINWDDREVNDLEDYYGQQWTYEQRKIIEFTCHTAFFASIVVVQWADLIICKTRRNSLFQQGMKNRILIFGLFVETALAAFLSYCPGMDVALRMYPLKILWWFCAIPYSLLIFIYDEVRKLILRRCPGGATQVIFHPDCLYQPLYLSQPSCCPLQNKHPKRVDCPLF</sequence>
<dbReference type="PANTHER" id="PTHR43294:SF22">
    <property type="entry name" value="SODIUM_POTASSIUM-TRANSPORTING ATPASE SUBUNIT ALPHA"/>
    <property type="match status" value="1"/>
</dbReference>
<dbReference type="PANTHER" id="PTHR43294">
    <property type="entry name" value="SODIUM/POTASSIUM-TRANSPORTING ATPASE SUBUNIT ALPHA"/>
    <property type="match status" value="1"/>
</dbReference>
<feature type="transmembrane region" description="Helical" evidence="15">
    <location>
        <begin position="293"/>
        <end position="316"/>
    </location>
</feature>
<dbReference type="CDD" id="cd02608">
    <property type="entry name" value="P-type_ATPase_Na-K_like"/>
    <property type="match status" value="1"/>
</dbReference>
<comment type="subcellular location">
    <subcellularLocation>
        <location evidence="15">Cell membrane</location>
        <topology evidence="15">Multi-pass membrane protein</topology>
    </subcellularLocation>
    <subcellularLocation>
        <location evidence="1">Membrane</location>
        <topology evidence="1">Multi-pass membrane protein</topology>
    </subcellularLocation>
</comment>
<accession>A0A3Q3LSV4</accession>
<keyword evidence="15" id="KW-0479">Metal-binding</keyword>
<evidence type="ECO:0000256" key="10">
    <source>
        <dbReference type="ARBA" id="ARBA00022958"/>
    </source>
</evidence>
<keyword evidence="9" id="KW-0460">Magnesium</keyword>
<dbReference type="InterPro" id="IPR059000">
    <property type="entry name" value="ATPase_P-type_domA"/>
</dbReference>
<organism evidence="17 18">
    <name type="scientific">Mastacembelus armatus</name>
    <name type="common">zig-zag eel</name>
    <dbReference type="NCBI Taxonomy" id="205130"/>
    <lineage>
        <taxon>Eukaryota</taxon>
        <taxon>Metazoa</taxon>
        <taxon>Chordata</taxon>
        <taxon>Craniata</taxon>
        <taxon>Vertebrata</taxon>
        <taxon>Euteleostomi</taxon>
        <taxon>Actinopterygii</taxon>
        <taxon>Neopterygii</taxon>
        <taxon>Teleostei</taxon>
        <taxon>Neoteleostei</taxon>
        <taxon>Acanthomorphata</taxon>
        <taxon>Anabantaria</taxon>
        <taxon>Synbranchiformes</taxon>
        <taxon>Mastacembelidae</taxon>
        <taxon>Mastacembelus</taxon>
    </lineage>
</organism>
<dbReference type="SUPFAM" id="SSF81660">
    <property type="entry name" value="Metal cation-transporting ATPase, ATP-binding domain N"/>
    <property type="match status" value="1"/>
</dbReference>
<proteinExistence type="inferred from homology"/>
<dbReference type="GO" id="GO:0005886">
    <property type="term" value="C:plasma membrane"/>
    <property type="evidence" value="ECO:0007669"/>
    <property type="project" value="UniProtKB-SubCell"/>
</dbReference>
<dbReference type="GO" id="GO:0005391">
    <property type="term" value="F:P-type sodium:potassium-exchanging transporter activity"/>
    <property type="evidence" value="ECO:0007669"/>
    <property type="project" value="TreeGrafter"/>
</dbReference>
<dbReference type="SFLD" id="SFLDF00027">
    <property type="entry name" value="p-type_atpase"/>
    <property type="match status" value="1"/>
</dbReference>
<dbReference type="FunFam" id="1.20.1110.10:FF:000095">
    <property type="entry name" value="Sodium/potassium-transporting ATPase subunit alpha-1"/>
    <property type="match status" value="2"/>
</dbReference>
<dbReference type="PRINTS" id="PR00121">
    <property type="entry name" value="NAKATPASE"/>
</dbReference>
<dbReference type="InterPro" id="IPR044492">
    <property type="entry name" value="P_typ_ATPase_HD_dom"/>
</dbReference>
<evidence type="ECO:0000256" key="15">
    <source>
        <dbReference type="RuleBase" id="RU362084"/>
    </source>
</evidence>
<evidence type="ECO:0000256" key="3">
    <source>
        <dbReference type="ARBA" id="ARBA00022448"/>
    </source>
</evidence>
<comment type="similarity">
    <text evidence="2 15">Belongs to the cation transport ATPase (P-type) (TC 3.A.3) family. Type IIC subfamily.</text>
</comment>
<dbReference type="GO" id="GO:0016887">
    <property type="term" value="F:ATP hydrolysis activity"/>
    <property type="evidence" value="ECO:0007669"/>
    <property type="project" value="InterPro"/>
</dbReference>
<evidence type="ECO:0000256" key="5">
    <source>
        <dbReference type="ARBA" id="ARBA00022553"/>
    </source>
</evidence>
<keyword evidence="6 15" id="KW-0812">Transmembrane</keyword>
<dbReference type="PROSITE" id="PS00154">
    <property type="entry name" value="ATPASE_E1_E2"/>
    <property type="match status" value="1"/>
</dbReference>
<dbReference type="SUPFAM" id="SSF81665">
    <property type="entry name" value="Calcium ATPase, transmembrane domain M"/>
    <property type="match status" value="1"/>
</dbReference>
<dbReference type="InterPro" id="IPR004014">
    <property type="entry name" value="ATPase_P-typ_cation-transptr_N"/>
</dbReference>
<dbReference type="Pfam" id="PF00122">
    <property type="entry name" value="E1-E2_ATPase"/>
    <property type="match status" value="1"/>
</dbReference>
<dbReference type="InterPro" id="IPR005775">
    <property type="entry name" value="P-type_ATPase_IIC"/>
</dbReference>
<evidence type="ECO:0000256" key="4">
    <source>
        <dbReference type="ARBA" id="ARBA00022538"/>
    </source>
</evidence>
<dbReference type="GO" id="GO:1902600">
    <property type="term" value="P:proton transmembrane transport"/>
    <property type="evidence" value="ECO:0007669"/>
    <property type="project" value="TreeGrafter"/>
</dbReference>
<dbReference type="Ensembl" id="ENSMAMT00000013617.2">
    <property type="protein sequence ID" value="ENSMAMP00000013251.2"/>
    <property type="gene ID" value="ENSMAMG00000008955.2"/>
</dbReference>
<dbReference type="GO" id="GO:0036376">
    <property type="term" value="P:sodium ion export across plasma membrane"/>
    <property type="evidence" value="ECO:0007669"/>
    <property type="project" value="TreeGrafter"/>
</dbReference>
<keyword evidence="11" id="KW-1278">Translocase</keyword>
<dbReference type="Gene3D" id="1.20.1110.10">
    <property type="entry name" value="Calcium-transporting ATPase, transmembrane domain"/>
    <property type="match status" value="2"/>
</dbReference>
<comment type="caution">
    <text evidence="15">Lacks conserved residue(s) required for the propagation of feature annotation.</text>
</comment>
<evidence type="ECO:0000259" key="16">
    <source>
        <dbReference type="SMART" id="SM00831"/>
    </source>
</evidence>
<evidence type="ECO:0000256" key="12">
    <source>
        <dbReference type="ARBA" id="ARBA00022989"/>
    </source>
</evidence>
<feature type="domain" description="Cation-transporting P-type ATPase N-terminal" evidence="16">
    <location>
        <begin position="28"/>
        <end position="102"/>
    </location>
</feature>
<evidence type="ECO:0000256" key="14">
    <source>
        <dbReference type="ARBA" id="ARBA00023136"/>
    </source>
</evidence>
<dbReference type="SMART" id="SM00831">
    <property type="entry name" value="Cation_ATPase_N"/>
    <property type="match status" value="1"/>
</dbReference>
<evidence type="ECO:0000256" key="9">
    <source>
        <dbReference type="ARBA" id="ARBA00022842"/>
    </source>
</evidence>
<dbReference type="STRING" id="205130.ENSMAMP00000013251"/>
<evidence type="ECO:0000313" key="17">
    <source>
        <dbReference type="Ensembl" id="ENSMAMP00000013251.2"/>
    </source>
</evidence>
<dbReference type="InterPro" id="IPR036412">
    <property type="entry name" value="HAD-like_sf"/>
</dbReference>
<dbReference type="InterPro" id="IPR006068">
    <property type="entry name" value="ATPase_P-typ_cation-transptr_C"/>
</dbReference>
<evidence type="ECO:0000256" key="11">
    <source>
        <dbReference type="ARBA" id="ARBA00022967"/>
    </source>
</evidence>
<keyword evidence="14 15" id="KW-0472">Membrane</keyword>
<dbReference type="Pfam" id="PF00690">
    <property type="entry name" value="Cation_ATPase_N"/>
    <property type="match status" value="1"/>
</dbReference>
<dbReference type="NCBIfam" id="TIGR01494">
    <property type="entry name" value="ATPase_P-type"/>
    <property type="match status" value="2"/>
</dbReference>
<dbReference type="FunFam" id="3.40.50.1000:FF:000004">
    <property type="entry name" value="Sodium/potassium-transporting ATPase subunit alpha"/>
    <property type="match status" value="1"/>
</dbReference>
<dbReference type="SUPFAM" id="SSF81653">
    <property type="entry name" value="Calcium ATPase, transduction domain A"/>
    <property type="match status" value="1"/>
</dbReference>
<reference evidence="17" key="2">
    <citation type="submission" date="2025-09" db="UniProtKB">
        <authorList>
            <consortium name="Ensembl"/>
        </authorList>
    </citation>
    <scope>IDENTIFICATION</scope>
</reference>
<dbReference type="SFLD" id="SFLDG00002">
    <property type="entry name" value="C1.7:_P-type_atpase_like"/>
    <property type="match status" value="1"/>
</dbReference>
<keyword evidence="10 15" id="KW-0630">Potassium</keyword>
<keyword evidence="4 15" id="KW-0633">Potassium transport</keyword>
<keyword evidence="13 15" id="KW-0406">Ion transport</keyword>
<dbReference type="SFLD" id="SFLDS00003">
    <property type="entry name" value="Haloacid_Dehalogenase"/>
    <property type="match status" value="1"/>
</dbReference>
<keyword evidence="18" id="KW-1185">Reference proteome</keyword>
<feature type="transmembrane region" description="Helical" evidence="15">
    <location>
        <begin position="116"/>
        <end position="135"/>
    </location>
</feature>
<evidence type="ECO:0000256" key="13">
    <source>
        <dbReference type="ARBA" id="ARBA00023065"/>
    </source>
</evidence>
<dbReference type="GeneTree" id="ENSGT00940000159936"/>
<dbReference type="GO" id="GO:0006883">
    <property type="term" value="P:intracellular sodium ion homeostasis"/>
    <property type="evidence" value="ECO:0007669"/>
    <property type="project" value="TreeGrafter"/>
</dbReference>
<evidence type="ECO:0000256" key="8">
    <source>
        <dbReference type="ARBA" id="ARBA00022840"/>
    </source>
</evidence>
<evidence type="ECO:0000256" key="2">
    <source>
        <dbReference type="ARBA" id="ARBA00006934"/>
    </source>
</evidence>
<dbReference type="Pfam" id="PF00689">
    <property type="entry name" value="Cation_ATPase_C"/>
    <property type="match status" value="1"/>
</dbReference>
<feature type="transmembrane region" description="Helical" evidence="15">
    <location>
        <begin position="820"/>
        <end position="843"/>
    </location>
</feature>
<dbReference type="FunFam" id="3.40.1110.10:FF:000001">
    <property type="entry name" value="Sodium/potassium-transporting ATPase subunit alpha"/>
    <property type="match status" value="1"/>
</dbReference>
<dbReference type="InterPro" id="IPR001757">
    <property type="entry name" value="P_typ_ATPase"/>
</dbReference>
<dbReference type="InterPro" id="IPR023299">
    <property type="entry name" value="ATPase_P-typ_cyto_dom_N"/>
</dbReference>
<dbReference type="NCBIfam" id="TIGR01106">
    <property type="entry name" value="ATPase-IIC_X-K"/>
    <property type="match status" value="1"/>
</dbReference>
<dbReference type="Gene3D" id="3.40.50.1000">
    <property type="entry name" value="HAD superfamily/HAD-like"/>
    <property type="match status" value="1"/>
</dbReference>
<feature type="transmembrane region" description="Helical" evidence="15">
    <location>
        <begin position="82"/>
        <end position="104"/>
    </location>
</feature>
<dbReference type="GO" id="GO:0046872">
    <property type="term" value="F:metal ion binding"/>
    <property type="evidence" value="ECO:0007669"/>
    <property type="project" value="UniProtKB-KW"/>
</dbReference>
<evidence type="ECO:0000256" key="6">
    <source>
        <dbReference type="ARBA" id="ARBA00022692"/>
    </source>
</evidence>
<dbReference type="GO" id="GO:1990573">
    <property type="term" value="P:potassium ion import across plasma membrane"/>
    <property type="evidence" value="ECO:0007669"/>
    <property type="project" value="TreeGrafter"/>
</dbReference>
<evidence type="ECO:0000313" key="18">
    <source>
        <dbReference type="Proteomes" id="UP000261640"/>
    </source>
</evidence>
<keyword evidence="5" id="KW-0597">Phosphoprotein</keyword>
<dbReference type="Proteomes" id="UP000261640">
    <property type="component" value="Unplaced"/>
</dbReference>
<dbReference type="InterPro" id="IPR018303">
    <property type="entry name" value="ATPase_P-typ_P_site"/>
</dbReference>
<feature type="transmembrane region" description="Helical" evidence="15">
    <location>
        <begin position="924"/>
        <end position="941"/>
    </location>
</feature>
<dbReference type="InterPro" id="IPR008250">
    <property type="entry name" value="ATPase_P-typ_transduc_dom_A_sf"/>
</dbReference>
<keyword evidence="12 15" id="KW-1133">Transmembrane helix</keyword>
<protein>
    <recommendedName>
        <fullName evidence="15">Sodium/potassium-transporting ATPase subunit alpha</fullName>
    </recommendedName>
</protein>
<dbReference type="InterPro" id="IPR050510">
    <property type="entry name" value="Cation_transp_ATPase_P-type"/>
</dbReference>
<dbReference type="AlphaFoldDB" id="A0A3Q3LSV4"/>
<feature type="transmembrane region" description="Helical" evidence="15">
    <location>
        <begin position="263"/>
        <end position="287"/>
    </location>
</feature>
<dbReference type="SUPFAM" id="SSF56784">
    <property type="entry name" value="HAD-like"/>
    <property type="match status" value="1"/>
</dbReference>
<dbReference type="GO" id="GO:0005524">
    <property type="term" value="F:ATP binding"/>
    <property type="evidence" value="ECO:0007669"/>
    <property type="project" value="UniProtKB-KW"/>
</dbReference>
<keyword evidence="8 15" id="KW-0067">ATP-binding</keyword>
<dbReference type="InterPro" id="IPR023214">
    <property type="entry name" value="HAD_sf"/>
</dbReference>
<dbReference type="InterPro" id="IPR023298">
    <property type="entry name" value="ATPase_P-typ_TM_dom_sf"/>
</dbReference>
<dbReference type="Pfam" id="PF13246">
    <property type="entry name" value="Cation_ATPase"/>
    <property type="match status" value="1"/>
</dbReference>
<dbReference type="PRINTS" id="PR00119">
    <property type="entry name" value="CATATPASE"/>
</dbReference>
<evidence type="ECO:0000256" key="7">
    <source>
        <dbReference type="ARBA" id="ARBA00022741"/>
    </source>
</evidence>
<dbReference type="GO" id="GO:0030007">
    <property type="term" value="P:intracellular potassium ion homeostasis"/>
    <property type="evidence" value="ECO:0007669"/>
    <property type="project" value="TreeGrafter"/>
</dbReference>
<dbReference type="Gene3D" id="2.70.150.10">
    <property type="entry name" value="Calcium-transporting ATPase, cytoplasmic transduction domain A"/>
    <property type="match status" value="2"/>
</dbReference>
<reference evidence="17" key="1">
    <citation type="submission" date="2025-08" db="UniProtKB">
        <authorList>
            <consortium name="Ensembl"/>
        </authorList>
    </citation>
    <scope>IDENTIFICATION</scope>
</reference>
<keyword evidence="7 15" id="KW-0547">Nucleotide-binding</keyword>
<name>A0A3Q3LSV4_9TELE</name>
<dbReference type="Gene3D" id="3.40.1110.10">
    <property type="entry name" value="Calcium-transporting ATPase, cytoplasmic domain N"/>
    <property type="match status" value="1"/>
</dbReference>